<evidence type="ECO:0000256" key="15">
    <source>
        <dbReference type="SAM" id="Phobius"/>
    </source>
</evidence>
<evidence type="ECO:0000256" key="14">
    <source>
        <dbReference type="SAM" id="Coils"/>
    </source>
</evidence>
<gene>
    <name evidence="19" type="ORF">DMW51_07670</name>
</gene>
<keyword evidence="3" id="KW-1003">Cell membrane</keyword>
<evidence type="ECO:0000259" key="17">
    <source>
        <dbReference type="Pfam" id="PF13614"/>
    </source>
</evidence>
<dbReference type="GO" id="GO:0016301">
    <property type="term" value="F:kinase activity"/>
    <property type="evidence" value="ECO:0007669"/>
    <property type="project" value="UniProtKB-KW"/>
</dbReference>
<comment type="similarity">
    <text evidence="2">Belongs to the etk/wzc family.</text>
</comment>
<evidence type="ECO:0000256" key="5">
    <source>
        <dbReference type="ARBA" id="ARBA00022679"/>
    </source>
</evidence>
<dbReference type="Pfam" id="PF23607">
    <property type="entry name" value="WZC_N"/>
    <property type="match status" value="1"/>
</dbReference>
<evidence type="ECO:0000313" key="20">
    <source>
        <dbReference type="Proteomes" id="UP000247823"/>
    </source>
</evidence>
<dbReference type="InterPro" id="IPR003856">
    <property type="entry name" value="LPS_length_determ_N"/>
</dbReference>
<evidence type="ECO:0000256" key="12">
    <source>
        <dbReference type="ARBA" id="ARBA00023137"/>
    </source>
</evidence>
<comment type="subcellular location">
    <subcellularLocation>
        <location evidence="1">Cell inner membrane</location>
        <topology evidence="1">Multi-pass membrane protein</topology>
    </subcellularLocation>
</comment>
<feature type="transmembrane region" description="Helical" evidence="15">
    <location>
        <begin position="32"/>
        <end position="51"/>
    </location>
</feature>
<feature type="transmembrane region" description="Helical" evidence="15">
    <location>
        <begin position="425"/>
        <end position="445"/>
    </location>
</feature>
<feature type="domain" description="Tyrosine-protein kinase G-rich" evidence="18">
    <location>
        <begin position="367"/>
        <end position="446"/>
    </location>
</feature>
<dbReference type="NCBIfam" id="TIGR01007">
    <property type="entry name" value="eps_fam"/>
    <property type="match status" value="1"/>
</dbReference>
<reference evidence="19" key="1">
    <citation type="submission" date="2018-06" db="EMBL/GenBank/DDBJ databases">
        <title>Serratia marcescens genome sequencing and assembly.</title>
        <authorList>
            <person name="Martins R.C.R."/>
            <person name="Perdigao-Neto L.V."/>
            <person name="Costa S.F."/>
            <person name="Levin A.S.S."/>
        </authorList>
    </citation>
    <scope>NUCLEOTIDE SEQUENCE</scope>
    <source>
        <strain evidence="19">1283</strain>
    </source>
</reference>
<dbReference type="InterPro" id="IPR025669">
    <property type="entry name" value="AAA_dom"/>
</dbReference>
<keyword evidence="12" id="KW-0829">Tyrosine-protein kinase</keyword>
<dbReference type="Pfam" id="PF02706">
    <property type="entry name" value="Wzz"/>
    <property type="match status" value="1"/>
</dbReference>
<organism evidence="19 20">
    <name type="scientific">Serratia marcescens</name>
    <dbReference type="NCBI Taxonomy" id="615"/>
    <lineage>
        <taxon>Bacteria</taxon>
        <taxon>Pseudomonadati</taxon>
        <taxon>Pseudomonadota</taxon>
        <taxon>Gammaproteobacteria</taxon>
        <taxon>Enterobacterales</taxon>
        <taxon>Yersiniaceae</taxon>
        <taxon>Serratia</taxon>
    </lineage>
</organism>
<keyword evidence="14" id="KW-0175">Coiled coil</keyword>
<dbReference type="SUPFAM" id="SSF52540">
    <property type="entry name" value="P-loop containing nucleoside triphosphate hydrolases"/>
    <property type="match status" value="1"/>
</dbReference>
<evidence type="ECO:0000256" key="8">
    <source>
        <dbReference type="ARBA" id="ARBA00022777"/>
    </source>
</evidence>
<feature type="coiled-coil region" evidence="14">
    <location>
        <begin position="255"/>
        <end position="303"/>
    </location>
</feature>
<protein>
    <submittedName>
        <fullName evidence="19">Tyrosine-protein kinase Wzc</fullName>
    </submittedName>
</protein>
<evidence type="ECO:0000259" key="16">
    <source>
        <dbReference type="Pfam" id="PF02706"/>
    </source>
</evidence>
<feature type="domain" description="Polysaccharide chain length determinant N-terminal" evidence="16">
    <location>
        <begin position="17"/>
        <end position="107"/>
    </location>
</feature>
<dbReference type="PANTHER" id="PTHR32309">
    <property type="entry name" value="TYROSINE-PROTEIN KINASE"/>
    <property type="match status" value="1"/>
</dbReference>
<evidence type="ECO:0000259" key="18">
    <source>
        <dbReference type="Pfam" id="PF13807"/>
    </source>
</evidence>
<evidence type="ECO:0000256" key="6">
    <source>
        <dbReference type="ARBA" id="ARBA00022692"/>
    </source>
</evidence>
<dbReference type="EMBL" id="QJQB01000170">
    <property type="protein sequence ID" value="PYA70712.1"/>
    <property type="molecule type" value="Genomic_DNA"/>
</dbReference>
<keyword evidence="5" id="KW-0808">Transferase</keyword>
<sequence>MTENTARKSIVGTKSHDINIAQIVGALIDNRWLIIAIIALSSCIGIVYSLFSTPVYQADALVQVEKNSGGSLLDNLSQIIPNSEAESTTEIELITSRLIIGKAVDELGLQTSVSEKFLPIFGRGWARMTGEEPQSISLSRFDIPESLFDTSFTLTVLDKNDYSLTNDEGVFLKGKEGEVVFGQGVVILLDKLNAKSGTSFIVVKRTRLKTINTILNSLSVADKGKKTGVLELAYFSEYPELARQVLESISRNYVLQNIARKSEEAEKSLKFLQEQLPTVRASLDEAENKLNKYRQQSDSVDLSLEAKSTLDSIVSVESQLNELTFKEAEISKLYTKEHPAYRALLEKRNTLEKEKGKLNKRVSAMPKTQQEILKLTRDVDAGKAIYMQLLNKQQELSITKASTVGNVRIVDEAITQPKPVKPKKLIIVAVSVFLGALFAAAIVFIKMRLHRGIESPEQLEEDGINVYASIPLSEWQQKKDLQLRNITRRKKTVRSDSLLASGNPADLAIEAIRSLRTSLHFAMMDSKNNVLMISGASPNIGKTFVSTNLAAVIAQSGQKVLVIDADMRKGYLHSILGVDNNVGLSDILSLQVTFDKAIQKTTVEGLDVISRGQVPPNPSELLMTRGFTDFVGSVSALYDIVLIDTPPILAVTDAAIIGHHAGTALMIARFGVNTVKEVEVSIRRFEQNGTNIKGVILNAVEKKASSYYGGYGYYHYEYESTKK</sequence>
<evidence type="ECO:0000256" key="9">
    <source>
        <dbReference type="ARBA" id="ARBA00022840"/>
    </source>
</evidence>
<proteinExistence type="inferred from homology"/>
<dbReference type="NCBIfam" id="NF008568">
    <property type="entry name" value="PRK11519.1"/>
    <property type="match status" value="1"/>
</dbReference>
<keyword evidence="20" id="KW-1185">Reference proteome</keyword>
<dbReference type="CDD" id="cd05387">
    <property type="entry name" value="BY-kinase"/>
    <property type="match status" value="1"/>
</dbReference>
<keyword evidence="7" id="KW-0547">Nucleotide-binding</keyword>
<feature type="domain" description="AAA" evidence="17">
    <location>
        <begin position="540"/>
        <end position="652"/>
    </location>
</feature>
<evidence type="ECO:0000256" key="1">
    <source>
        <dbReference type="ARBA" id="ARBA00004429"/>
    </source>
</evidence>
<evidence type="ECO:0000256" key="3">
    <source>
        <dbReference type="ARBA" id="ARBA00022475"/>
    </source>
</evidence>
<dbReference type="Pfam" id="PF13614">
    <property type="entry name" value="AAA_31"/>
    <property type="match status" value="1"/>
</dbReference>
<evidence type="ECO:0000256" key="2">
    <source>
        <dbReference type="ARBA" id="ARBA00008883"/>
    </source>
</evidence>
<accession>A0ABX5NHA4</accession>
<evidence type="ECO:0000313" key="19">
    <source>
        <dbReference type="EMBL" id="PYA70712.1"/>
    </source>
</evidence>
<evidence type="ECO:0000256" key="13">
    <source>
        <dbReference type="ARBA" id="ARBA00053015"/>
    </source>
</evidence>
<dbReference type="Pfam" id="PF13807">
    <property type="entry name" value="GNVR"/>
    <property type="match status" value="1"/>
</dbReference>
<dbReference type="InterPro" id="IPR027417">
    <property type="entry name" value="P-loop_NTPase"/>
</dbReference>
<keyword evidence="8 19" id="KW-0418">Kinase</keyword>
<dbReference type="InterPro" id="IPR005702">
    <property type="entry name" value="Wzc-like_C"/>
</dbReference>
<keyword evidence="10 15" id="KW-1133">Transmembrane helix</keyword>
<comment type="caution">
    <text evidence="19">The sequence shown here is derived from an EMBL/GenBank/DDBJ whole genome shotgun (WGS) entry which is preliminary data.</text>
</comment>
<reference evidence="19" key="2">
    <citation type="submission" date="2018-06" db="EMBL/GenBank/DDBJ databases">
        <authorList>
            <person name="Martins R.C."/>
            <person name="Perdigao-Neto L.V."/>
            <person name="Costa S.F."/>
            <person name="Levin A.S.S."/>
        </authorList>
    </citation>
    <scope>NUCLEOTIDE SEQUENCE</scope>
    <source>
        <strain evidence="19">1283</strain>
    </source>
</reference>
<name>A0ABX5NHA4_SERMA</name>
<dbReference type="Gene3D" id="3.40.50.300">
    <property type="entry name" value="P-loop containing nucleotide triphosphate hydrolases"/>
    <property type="match status" value="1"/>
</dbReference>
<dbReference type="PANTHER" id="PTHR32309:SF32">
    <property type="entry name" value="TYROSINE-PROTEIN KINASE ETK-RELATED"/>
    <property type="match status" value="1"/>
</dbReference>
<keyword evidence="11 15" id="KW-0472">Membrane</keyword>
<keyword evidence="6 15" id="KW-0812">Transmembrane</keyword>
<evidence type="ECO:0000256" key="4">
    <source>
        <dbReference type="ARBA" id="ARBA00022519"/>
    </source>
</evidence>
<dbReference type="RefSeq" id="WP_110593324.1">
    <property type="nucleotide sequence ID" value="NZ_JAOWIM010000002.1"/>
</dbReference>
<evidence type="ECO:0000256" key="11">
    <source>
        <dbReference type="ARBA" id="ARBA00023136"/>
    </source>
</evidence>
<keyword evidence="9" id="KW-0067">ATP-binding</keyword>
<dbReference type="InterPro" id="IPR032807">
    <property type="entry name" value="GNVR"/>
</dbReference>
<evidence type="ECO:0000256" key="7">
    <source>
        <dbReference type="ARBA" id="ARBA00022741"/>
    </source>
</evidence>
<dbReference type="InterPro" id="IPR050445">
    <property type="entry name" value="Bact_polysacc_biosynth/exp"/>
</dbReference>
<keyword evidence="4" id="KW-0997">Cell inner membrane</keyword>
<comment type="catalytic activity">
    <reaction evidence="13">
        <text>L-tyrosyl-[protein] + ATP = O-phospho-L-tyrosyl-[protein] + ADP + H(+)</text>
        <dbReference type="Rhea" id="RHEA:10596"/>
        <dbReference type="Rhea" id="RHEA-COMP:10136"/>
        <dbReference type="Rhea" id="RHEA-COMP:20101"/>
        <dbReference type="ChEBI" id="CHEBI:15378"/>
        <dbReference type="ChEBI" id="CHEBI:30616"/>
        <dbReference type="ChEBI" id="CHEBI:46858"/>
        <dbReference type="ChEBI" id="CHEBI:61978"/>
        <dbReference type="ChEBI" id="CHEBI:456216"/>
    </reaction>
</comment>
<evidence type="ECO:0000256" key="10">
    <source>
        <dbReference type="ARBA" id="ARBA00022989"/>
    </source>
</evidence>
<dbReference type="Proteomes" id="UP000247823">
    <property type="component" value="Unassembled WGS sequence"/>
</dbReference>